<dbReference type="InterPro" id="IPR036366">
    <property type="entry name" value="PGBDSf"/>
</dbReference>
<dbReference type="Pfam" id="PF01471">
    <property type="entry name" value="PG_binding_1"/>
    <property type="match status" value="1"/>
</dbReference>
<accession>I7ZID2</accession>
<evidence type="ECO:0000259" key="2">
    <source>
        <dbReference type="Pfam" id="PF01471"/>
    </source>
</evidence>
<dbReference type="InterPro" id="IPR036365">
    <property type="entry name" value="PGBD-like_sf"/>
</dbReference>
<feature type="compositionally biased region" description="Polar residues" evidence="1">
    <location>
        <begin position="46"/>
        <end position="59"/>
    </location>
</feature>
<dbReference type="SUPFAM" id="SSF47090">
    <property type="entry name" value="PGBD-like"/>
    <property type="match status" value="1"/>
</dbReference>
<dbReference type="RefSeq" id="WP_007184770.1">
    <property type="nucleotide sequence ID" value="NZ_AKGD01000001.1"/>
</dbReference>
<reference evidence="3 4" key="1">
    <citation type="journal article" date="2012" name="J. Bacteriol.">
        <title>Genome Sequence of n-Alkane-Degrading Hydrocarboniphaga effusa Strain AP103T (ATCC BAA-332T).</title>
        <authorList>
            <person name="Chang H.K."/>
            <person name="Zylstra G.J."/>
            <person name="Chae J.C."/>
        </authorList>
    </citation>
    <scope>NUCLEOTIDE SEQUENCE [LARGE SCALE GENOMIC DNA]</scope>
    <source>
        <strain evidence="3 4">AP103</strain>
    </source>
</reference>
<feature type="compositionally biased region" description="Pro residues" evidence="1">
    <location>
        <begin position="33"/>
        <end position="45"/>
    </location>
</feature>
<gene>
    <name evidence="3" type="ORF">WQQ_18210</name>
</gene>
<proteinExistence type="predicted"/>
<keyword evidence="4" id="KW-1185">Reference proteome</keyword>
<organism evidence="3 4">
    <name type="scientific">Hydrocarboniphaga effusa AP103</name>
    <dbReference type="NCBI Taxonomy" id="1172194"/>
    <lineage>
        <taxon>Bacteria</taxon>
        <taxon>Pseudomonadati</taxon>
        <taxon>Pseudomonadota</taxon>
        <taxon>Gammaproteobacteria</taxon>
        <taxon>Nevskiales</taxon>
        <taxon>Nevskiaceae</taxon>
        <taxon>Hydrocarboniphaga</taxon>
    </lineage>
</organism>
<dbReference type="Gene3D" id="1.10.101.10">
    <property type="entry name" value="PGBD-like superfamily/PGBD"/>
    <property type="match status" value="1"/>
</dbReference>
<dbReference type="InterPro" id="IPR002477">
    <property type="entry name" value="Peptidoglycan-bd-like"/>
</dbReference>
<protein>
    <recommendedName>
        <fullName evidence="2">Peptidoglycan binding-like domain-containing protein</fullName>
    </recommendedName>
</protein>
<evidence type="ECO:0000256" key="1">
    <source>
        <dbReference type="SAM" id="MobiDB-lite"/>
    </source>
</evidence>
<dbReference type="AlphaFoldDB" id="I7ZID2"/>
<feature type="domain" description="Peptidoglycan binding-like" evidence="2">
    <location>
        <begin position="397"/>
        <end position="452"/>
    </location>
</feature>
<feature type="region of interest" description="Disordered" evidence="1">
    <location>
        <begin position="28"/>
        <end position="88"/>
    </location>
</feature>
<comment type="caution">
    <text evidence="3">The sequence shown here is derived from an EMBL/GenBank/DDBJ whole genome shotgun (WGS) entry which is preliminary data.</text>
</comment>
<dbReference type="EMBL" id="AKGD01000001">
    <property type="protein sequence ID" value="EIT71684.1"/>
    <property type="molecule type" value="Genomic_DNA"/>
</dbReference>
<dbReference type="STRING" id="1172194.WQQ_18210"/>
<evidence type="ECO:0000313" key="4">
    <source>
        <dbReference type="Proteomes" id="UP000003704"/>
    </source>
</evidence>
<name>I7ZID2_9GAMM</name>
<dbReference type="Proteomes" id="UP000003704">
    <property type="component" value="Unassembled WGS sequence"/>
</dbReference>
<dbReference type="OrthoDB" id="5622735at2"/>
<sequence length="458" mass="50227">MAVLSAFMTSVLSACVSTPVADSGEYAAAHTPRIPPPAGIIPPPQSSSRLPSYNESGTTPPHPSFEFENTLPDPRATPAYKKSTRAEDEQRITAERLAQWQRSGSGLSSITTTGLVTQGVQPALVPAVQTSYSAPVTQTAMPTEGPGYAQTDYYAGDYAGSSSGAVIPPMPQSARPGECYALVRTPEQYRSVSRDYVVRPGYDSIQVTPARYESQQQSYVSNESYERLEIIPATFKTVSERVEVSPPSVRYLASEPVYETVSERILETPARQTWKRGRGPIQRVDNATGEVMCLVEEPAVYKTVTRKVLKQQPQMREVQVPGEYRTVTRRVVDQPAQVRRVVVPEQRSTMTVQRLVQPASYNTVRVPDQMGSITARELTAPSTLEWRPVLCETNMNDSTVTRVQRALKSAGFDPGPIDGKAGARTMDALNAYQRSKGLPEDRYLNLQTLQALGVSSYG</sequence>
<evidence type="ECO:0000313" key="3">
    <source>
        <dbReference type="EMBL" id="EIT71684.1"/>
    </source>
</evidence>